<accession>D4XPY4</accession>
<dbReference type="AlphaFoldDB" id="D4XPY4"/>
<sequence length="116" mass="13702">MNNKTKREKNMKIAYLGGFKDGEVLTVPIDHGDPLQLNWLIQHEDIEKAEQDLTDHSQRDFAVTLKKCVVNYHLMMLKKSKETRFFYVEEGLPREKVSEQMNQHWNKSDTVGFDFE</sequence>
<dbReference type="RefSeq" id="WP_004638777.1">
    <property type="nucleotide sequence ID" value="NZ_GG770435.1"/>
</dbReference>
<dbReference type="EMBL" id="ADMT01000160">
    <property type="protein sequence ID" value="EFF82759.1"/>
    <property type="molecule type" value="Genomic_DNA"/>
</dbReference>
<evidence type="ECO:0000313" key="2">
    <source>
        <dbReference type="Proteomes" id="UP000003085"/>
    </source>
</evidence>
<comment type="caution">
    <text evidence="1">The sequence shown here is derived from an EMBL/GenBank/DDBJ whole genome shotgun (WGS) entry which is preliminary data.</text>
</comment>
<name>D4XPY4_ACIHA</name>
<proteinExistence type="predicted"/>
<protein>
    <submittedName>
        <fullName evidence="1">Uncharacterized protein</fullName>
    </submittedName>
</protein>
<gene>
    <name evidence="1" type="ORF">HMP0015_1776</name>
</gene>
<dbReference type="Proteomes" id="UP000003085">
    <property type="component" value="Unassembled WGS sequence"/>
</dbReference>
<reference evidence="2" key="1">
    <citation type="submission" date="2010-03" db="EMBL/GenBank/DDBJ databases">
        <title>Complete sequence of Mobiluncus curtisii ATCC 43063.</title>
        <authorList>
            <person name="Muzny D."/>
            <person name="Qin X."/>
            <person name="Deng J."/>
            <person name="Jiang H."/>
            <person name="Liu Y."/>
            <person name="Qu J."/>
            <person name="Song X.-Z."/>
            <person name="Zhang L."/>
            <person name="Thornton R."/>
            <person name="Coyle M."/>
            <person name="Francisco L."/>
            <person name="Jackson L."/>
            <person name="Javaid M."/>
            <person name="Korchina V."/>
            <person name="Kovar C."/>
            <person name="Mata R."/>
            <person name="Mathew T."/>
            <person name="Ngo R."/>
            <person name="Nguyen L."/>
            <person name="Nguyen N."/>
            <person name="Okwuonu G."/>
            <person name="Ongeri F."/>
            <person name="Pham C."/>
            <person name="Simmons D."/>
            <person name="Wilczek-Boney K."/>
            <person name="Hale W."/>
            <person name="Jakkamsetti A."/>
            <person name="Pham P."/>
            <person name="Ruth R."/>
            <person name="San Lucas F."/>
            <person name="Warren J."/>
            <person name="Zhang J."/>
            <person name="Zhao Z."/>
            <person name="Zhou C."/>
            <person name="Zhu D."/>
            <person name="Lee S."/>
            <person name="Bess C."/>
            <person name="Blankenburg K."/>
            <person name="Forbes L."/>
            <person name="Fu Q."/>
            <person name="Gubbala S."/>
            <person name="Hirani K."/>
            <person name="Jayaseelan J.C."/>
            <person name="Lara F."/>
            <person name="Munidasa M."/>
            <person name="Palculict T."/>
            <person name="Patil S."/>
            <person name="Pu L.-L."/>
            <person name="Saada N."/>
            <person name="Tang L."/>
            <person name="Weissenberger G."/>
            <person name="Zhu Y."/>
            <person name="Hemphill L."/>
            <person name="Shang Y."/>
            <person name="Youmans B."/>
            <person name="Ayvaz T."/>
            <person name="Ross M."/>
            <person name="Santibanez J."/>
            <person name="Aqrawi P."/>
            <person name="Gross S."/>
            <person name="Joshi V."/>
            <person name="Fowler G."/>
            <person name="Nazareth L."/>
            <person name="Reid J."/>
            <person name="Worley K."/>
            <person name="Petrosino J."/>
            <person name="Highlander S."/>
            <person name="Gibbs R."/>
            <person name="Gibbs R."/>
        </authorList>
    </citation>
    <scope>NUCLEOTIDE SEQUENCE [LARGE SCALE GENOMIC DNA]</scope>
    <source>
        <strain evidence="2">ATCC 19194</strain>
    </source>
</reference>
<evidence type="ECO:0000313" key="1">
    <source>
        <dbReference type="EMBL" id="EFF82759.1"/>
    </source>
</evidence>
<organism evidence="1 2">
    <name type="scientific">Acinetobacter haemolyticus ATCC 19194</name>
    <dbReference type="NCBI Taxonomy" id="707232"/>
    <lineage>
        <taxon>Bacteria</taxon>
        <taxon>Pseudomonadati</taxon>
        <taxon>Pseudomonadota</taxon>
        <taxon>Gammaproteobacteria</taxon>
        <taxon>Moraxellales</taxon>
        <taxon>Moraxellaceae</taxon>
        <taxon>Acinetobacter</taxon>
    </lineage>
</organism>
<dbReference type="HOGENOM" id="CLU_2217322_0_0_6"/>